<feature type="compositionally biased region" description="Low complexity" evidence="15">
    <location>
        <begin position="401"/>
        <end position="417"/>
    </location>
</feature>
<dbReference type="Pfam" id="PF14716">
    <property type="entry name" value="HHH_8"/>
    <property type="match status" value="1"/>
</dbReference>
<proteinExistence type="inferred from homology"/>
<keyword evidence="5" id="KW-0808">Transferase</keyword>
<dbReference type="GO" id="GO:0046872">
    <property type="term" value="F:metal ion binding"/>
    <property type="evidence" value="ECO:0007669"/>
    <property type="project" value="UniProtKB-KW"/>
</dbReference>
<evidence type="ECO:0000256" key="7">
    <source>
        <dbReference type="ARBA" id="ARBA00022705"/>
    </source>
</evidence>
<dbReference type="SUPFAM" id="SSF47802">
    <property type="entry name" value="DNA polymerase beta, N-terminal domain-like"/>
    <property type="match status" value="1"/>
</dbReference>
<dbReference type="Proteomes" id="UP000799324">
    <property type="component" value="Unassembled WGS sequence"/>
</dbReference>
<dbReference type="CDD" id="cd00141">
    <property type="entry name" value="NT_POLXc"/>
    <property type="match status" value="1"/>
</dbReference>
<dbReference type="InterPro" id="IPR002054">
    <property type="entry name" value="DNA-dir_DNA_pol_X"/>
</dbReference>
<evidence type="ECO:0000256" key="1">
    <source>
        <dbReference type="ARBA" id="ARBA00004123"/>
    </source>
</evidence>
<name>A0A6A6T300_9PLEO</name>
<dbReference type="SUPFAM" id="SSF81301">
    <property type="entry name" value="Nucleotidyltransferase"/>
    <property type="match status" value="1"/>
</dbReference>
<dbReference type="InterPro" id="IPR028207">
    <property type="entry name" value="DNA_pol_B_palm_palm"/>
</dbReference>
<dbReference type="InterPro" id="IPR027421">
    <property type="entry name" value="DNA_pol_lamdba_lyase_dom_sf"/>
</dbReference>
<dbReference type="InterPro" id="IPR018944">
    <property type="entry name" value="DNA_pol_lambd_fingers_domain"/>
</dbReference>
<keyword evidence="11" id="KW-0234">DNA repair</keyword>
<dbReference type="GO" id="GO:0003887">
    <property type="term" value="F:DNA-directed DNA polymerase activity"/>
    <property type="evidence" value="ECO:0007669"/>
    <property type="project" value="UniProtKB-KW"/>
</dbReference>
<keyword evidence="6" id="KW-0548">Nucleotidyltransferase</keyword>
<dbReference type="Pfam" id="PF14791">
    <property type="entry name" value="DNA_pol_B_thumb"/>
    <property type="match status" value="1"/>
</dbReference>
<evidence type="ECO:0000313" key="17">
    <source>
        <dbReference type="EMBL" id="KAF2654395.1"/>
    </source>
</evidence>
<dbReference type="PRINTS" id="PR00870">
    <property type="entry name" value="DNAPOLXBETA"/>
</dbReference>
<feature type="region of interest" description="Disordered" evidence="15">
    <location>
        <begin position="378"/>
        <end position="427"/>
    </location>
</feature>
<evidence type="ECO:0000256" key="15">
    <source>
        <dbReference type="SAM" id="MobiDB-lite"/>
    </source>
</evidence>
<dbReference type="InterPro" id="IPR029398">
    <property type="entry name" value="PolB_thumb"/>
</dbReference>
<keyword evidence="8" id="KW-0479">Metal-binding</keyword>
<evidence type="ECO:0000259" key="16">
    <source>
        <dbReference type="SMART" id="SM00483"/>
    </source>
</evidence>
<organism evidence="17 18">
    <name type="scientific">Lophiostoma macrostomum CBS 122681</name>
    <dbReference type="NCBI Taxonomy" id="1314788"/>
    <lineage>
        <taxon>Eukaryota</taxon>
        <taxon>Fungi</taxon>
        <taxon>Dikarya</taxon>
        <taxon>Ascomycota</taxon>
        <taxon>Pezizomycotina</taxon>
        <taxon>Dothideomycetes</taxon>
        <taxon>Pleosporomycetidae</taxon>
        <taxon>Pleosporales</taxon>
        <taxon>Lophiostomataceae</taxon>
        <taxon>Lophiostoma</taxon>
    </lineage>
</organism>
<dbReference type="Pfam" id="PF14792">
    <property type="entry name" value="DNA_pol_B_palm"/>
    <property type="match status" value="1"/>
</dbReference>
<dbReference type="EC" id="2.7.7.7" evidence="3"/>
<dbReference type="InterPro" id="IPR022312">
    <property type="entry name" value="DNA_pol_X"/>
</dbReference>
<dbReference type="PANTHER" id="PTHR11276:SF28">
    <property type="entry name" value="DNA POLYMERASE LAMBDA"/>
    <property type="match status" value="1"/>
</dbReference>
<evidence type="ECO:0000256" key="6">
    <source>
        <dbReference type="ARBA" id="ARBA00022695"/>
    </source>
</evidence>
<dbReference type="SUPFAM" id="SSF81585">
    <property type="entry name" value="PsbU/PolX domain-like"/>
    <property type="match status" value="1"/>
</dbReference>
<dbReference type="OrthoDB" id="205514at2759"/>
<dbReference type="Gene3D" id="1.10.150.20">
    <property type="entry name" value="5' to 3' exonuclease, C-terminal subdomain"/>
    <property type="match status" value="1"/>
</dbReference>
<dbReference type="InterPro" id="IPR037160">
    <property type="entry name" value="DNA_Pol_thumb_sf"/>
</dbReference>
<dbReference type="InterPro" id="IPR036420">
    <property type="entry name" value="BRCT_dom_sf"/>
</dbReference>
<evidence type="ECO:0000256" key="4">
    <source>
        <dbReference type="ARBA" id="ARBA00022634"/>
    </source>
</evidence>
<gene>
    <name evidence="17" type="ORF">K491DRAFT_693926</name>
</gene>
<protein>
    <recommendedName>
        <fullName evidence="3">DNA-directed DNA polymerase</fullName>
        <ecNumber evidence="3">2.7.7.7</ecNumber>
    </recommendedName>
</protein>
<reference evidence="17" key="1">
    <citation type="journal article" date="2020" name="Stud. Mycol.">
        <title>101 Dothideomycetes genomes: a test case for predicting lifestyles and emergence of pathogens.</title>
        <authorList>
            <person name="Haridas S."/>
            <person name="Albert R."/>
            <person name="Binder M."/>
            <person name="Bloem J."/>
            <person name="Labutti K."/>
            <person name="Salamov A."/>
            <person name="Andreopoulos B."/>
            <person name="Baker S."/>
            <person name="Barry K."/>
            <person name="Bills G."/>
            <person name="Bluhm B."/>
            <person name="Cannon C."/>
            <person name="Castanera R."/>
            <person name="Culley D."/>
            <person name="Daum C."/>
            <person name="Ezra D."/>
            <person name="Gonzalez J."/>
            <person name="Henrissat B."/>
            <person name="Kuo A."/>
            <person name="Liang C."/>
            <person name="Lipzen A."/>
            <person name="Lutzoni F."/>
            <person name="Magnuson J."/>
            <person name="Mondo S."/>
            <person name="Nolan M."/>
            <person name="Ohm R."/>
            <person name="Pangilinan J."/>
            <person name="Park H.-J."/>
            <person name="Ramirez L."/>
            <person name="Alfaro M."/>
            <person name="Sun H."/>
            <person name="Tritt A."/>
            <person name="Yoshinaga Y."/>
            <person name="Zwiers L.-H."/>
            <person name="Turgeon B."/>
            <person name="Goodwin S."/>
            <person name="Spatafora J."/>
            <person name="Crous P."/>
            <person name="Grigoriev I."/>
        </authorList>
    </citation>
    <scope>NUCLEOTIDE SEQUENCE</scope>
    <source>
        <strain evidence="17">CBS 122681</strain>
    </source>
</reference>
<dbReference type="GO" id="GO:0003677">
    <property type="term" value="F:DNA binding"/>
    <property type="evidence" value="ECO:0007669"/>
    <property type="project" value="InterPro"/>
</dbReference>
<keyword evidence="10" id="KW-0239">DNA-directed DNA polymerase</keyword>
<comment type="similarity">
    <text evidence="2">Belongs to the DNA polymerase type-X family.</text>
</comment>
<dbReference type="EMBL" id="MU004365">
    <property type="protein sequence ID" value="KAF2654395.1"/>
    <property type="molecule type" value="Genomic_DNA"/>
</dbReference>
<keyword evidence="9" id="KW-0227">DNA damage</keyword>
<evidence type="ECO:0000256" key="11">
    <source>
        <dbReference type="ARBA" id="ARBA00023204"/>
    </source>
</evidence>
<dbReference type="FunFam" id="1.10.150.20:FF:000010">
    <property type="entry name" value="DNA polymerase lambda"/>
    <property type="match status" value="1"/>
</dbReference>
<evidence type="ECO:0000256" key="3">
    <source>
        <dbReference type="ARBA" id="ARBA00012417"/>
    </source>
</evidence>
<evidence type="ECO:0000256" key="14">
    <source>
        <dbReference type="PIRSR" id="PIRSR622312-50"/>
    </source>
</evidence>
<dbReference type="AlphaFoldDB" id="A0A6A6T300"/>
<comment type="subcellular location">
    <subcellularLocation>
        <location evidence="1">Nucleus</location>
    </subcellularLocation>
</comment>
<keyword evidence="18" id="KW-1185">Reference proteome</keyword>
<evidence type="ECO:0000256" key="13">
    <source>
        <dbReference type="ARBA" id="ARBA00049244"/>
    </source>
</evidence>
<keyword evidence="12" id="KW-0539">Nucleus</keyword>
<evidence type="ECO:0000256" key="9">
    <source>
        <dbReference type="ARBA" id="ARBA00022763"/>
    </source>
</evidence>
<evidence type="ECO:0000256" key="8">
    <source>
        <dbReference type="ARBA" id="ARBA00022723"/>
    </source>
</evidence>
<evidence type="ECO:0000256" key="2">
    <source>
        <dbReference type="ARBA" id="ARBA00008323"/>
    </source>
</evidence>
<dbReference type="Gene3D" id="3.30.460.10">
    <property type="entry name" value="Beta Polymerase, domain 2"/>
    <property type="match status" value="1"/>
</dbReference>
<feature type="region of interest" description="Disordered" evidence="15">
    <location>
        <begin position="39"/>
        <end position="128"/>
    </location>
</feature>
<feature type="compositionally biased region" description="Basic and acidic residues" evidence="15">
    <location>
        <begin position="63"/>
        <end position="77"/>
    </location>
</feature>
<feature type="compositionally biased region" description="Acidic residues" evidence="15">
    <location>
        <begin position="383"/>
        <end position="400"/>
    </location>
</feature>
<dbReference type="Gene3D" id="3.30.210.10">
    <property type="entry name" value="DNA polymerase, thumb domain"/>
    <property type="match status" value="1"/>
</dbReference>
<evidence type="ECO:0000256" key="10">
    <source>
        <dbReference type="ARBA" id="ARBA00022932"/>
    </source>
</evidence>
<feature type="active site" description="Nucleophile; Schiff-base intermediate with DNA; for 5'-dRP lyase activity" evidence="14">
    <location>
        <position position="513"/>
    </location>
</feature>
<feature type="domain" description="DNA-directed DNA polymerase X" evidence="16">
    <location>
        <begin position="452"/>
        <end position="781"/>
    </location>
</feature>
<keyword evidence="7" id="KW-0235">DNA replication</keyword>
<dbReference type="SMART" id="SM00483">
    <property type="entry name" value="POLXc"/>
    <property type="match status" value="1"/>
</dbReference>
<feature type="compositionally biased region" description="Polar residues" evidence="15">
    <location>
        <begin position="306"/>
        <end position="318"/>
    </location>
</feature>
<dbReference type="Gene3D" id="3.40.50.10190">
    <property type="entry name" value="BRCT domain"/>
    <property type="match status" value="1"/>
</dbReference>
<feature type="region of interest" description="Disordered" evidence="15">
    <location>
        <begin position="303"/>
        <end position="334"/>
    </location>
</feature>
<comment type="catalytic activity">
    <reaction evidence="13">
        <text>DNA(n) + a 2'-deoxyribonucleoside 5'-triphosphate = DNA(n+1) + diphosphate</text>
        <dbReference type="Rhea" id="RHEA:22508"/>
        <dbReference type="Rhea" id="RHEA-COMP:17339"/>
        <dbReference type="Rhea" id="RHEA-COMP:17340"/>
        <dbReference type="ChEBI" id="CHEBI:33019"/>
        <dbReference type="ChEBI" id="CHEBI:61560"/>
        <dbReference type="ChEBI" id="CHEBI:173112"/>
        <dbReference type="EC" id="2.7.7.7"/>
    </reaction>
</comment>
<dbReference type="PRINTS" id="PR00869">
    <property type="entry name" value="DNAPOLX"/>
</dbReference>
<sequence>MADKELAEKVGYFQEQDLLDISDDETGFKEEESFDVERALADSKAMPPPTLVRQRSSFLGPTPKEELAQRKAPEKLPFKRQNALTLTRSATAPEAETLKSFPSSKPKRKSPPPEGVSPRKKLKHTASLPDIVSKAQVTAQIPFYKEFGIMPRELKSGKSVKLADNIQIEPESKQLLRRKVIYFYPNDDISMARRLRIHKVIQLGSAWVTNWRDDVTHVMVDDASYTYNQLLKHLNRAGFPRKVVLVKFDPYVPQCIQFNTVLEPTAGRFIIKGAPQPAAPTLVAEPSPSLSSQGSLQIKASVRQLAAQNSQKTSSISTEDSHRPLPVPDAEGWSDSEDEIVKDSFVQPSSDPIEQPTPAVDPYNDALSEAIKQTKAISHLPLDEEEEEPSSAPEDSDSGSDVDSPKSTKVASKSSSKPYFSATTKPNAPKTFNQLAFQCMAPRSTHSTSSQNPNHRTIEILDEMCKYYDQMGDNWRTLAYRRGISTLRKQTTKISTKEQAEALPFIGSRLAAKIEEIVLTDRLKRLDSTKDDPNDQVLRLFLGVYGVGVSQAGRWLQQGHRTLEDLLHKAKLTESQKVGIEHYQDFATRIPRSEVSAHNVYVRTALQKIDRAYQVHVMGSYRRGTTDSGDIDLIITKRRTPVSAMREVVFGKLVPRLFGEDFLKVSLATSRRHDDGTGTKWLGASCLPSSTVWRRLDLLLVPEEEMGAALIYFTGNDIFNRSLRLLASKMGMRLNQRGLYKDVIRGRNRERITEGTLVEGRDEKRIFEVLGVPWREPMERVC</sequence>
<dbReference type="InterPro" id="IPR002008">
    <property type="entry name" value="DNA_pol_X_beta-like"/>
</dbReference>
<dbReference type="InterPro" id="IPR010996">
    <property type="entry name" value="HHH_MUS81"/>
</dbReference>
<dbReference type="FunFam" id="3.30.210.10:FF:000001">
    <property type="entry name" value="DNA polymerase lambda"/>
    <property type="match status" value="1"/>
</dbReference>
<keyword evidence="4" id="KW-0237">DNA synthesis</keyword>
<dbReference type="GO" id="GO:0006303">
    <property type="term" value="P:double-strand break repair via nonhomologous end joining"/>
    <property type="evidence" value="ECO:0007669"/>
    <property type="project" value="TreeGrafter"/>
</dbReference>
<dbReference type="PANTHER" id="PTHR11276">
    <property type="entry name" value="DNA POLYMERASE TYPE-X FAMILY MEMBER"/>
    <property type="match status" value="1"/>
</dbReference>
<evidence type="ECO:0000313" key="18">
    <source>
        <dbReference type="Proteomes" id="UP000799324"/>
    </source>
</evidence>
<dbReference type="Gene3D" id="1.10.150.110">
    <property type="entry name" value="DNA polymerase beta, N-terminal domain-like"/>
    <property type="match status" value="1"/>
</dbReference>
<dbReference type="InterPro" id="IPR043519">
    <property type="entry name" value="NT_sf"/>
</dbReference>
<dbReference type="Pfam" id="PF10391">
    <property type="entry name" value="DNA_pol_lambd_f"/>
    <property type="match status" value="1"/>
</dbReference>
<dbReference type="GO" id="GO:0005634">
    <property type="term" value="C:nucleus"/>
    <property type="evidence" value="ECO:0007669"/>
    <property type="project" value="UniProtKB-SubCell"/>
</dbReference>
<dbReference type="FunFam" id="1.10.150.110:FF:000005">
    <property type="entry name" value="DNA polymerase POL4"/>
    <property type="match status" value="1"/>
</dbReference>
<evidence type="ECO:0000256" key="12">
    <source>
        <dbReference type="ARBA" id="ARBA00023242"/>
    </source>
</evidence>
<evidence type="ECO:0000256" key="5">
    <source>
        <dbReference type="ARBA" id="ARBA00022679"/>
    </source>
</evidence>
<accession>A0A6A6T300</accession>